<feature type="compositionally biased region" description="Basic residues" evidence="1">
    <location>
        <begin position="1"/>
        <end position="16"/>
    </location>
</feature>
<organism evidence="2 3">
    <name type="scientific">Corynespora cassiicola Philippines</name>
    <dbReference type="NCBI Taxonomy" id="1448308"/>
    <lineage>
        <taxon>Eukaryota</taxon>
        <taxon>Fungi</taxon>
        <taxon>Dikarya</taxon>
        <taxon>Ascomycota</taxon>
        <taxon>Pezizomycotina</taxon>
        <taxon>Dothideomycetes</taxon>
        <taxon>Pleosporomycetidae</taxon>
        <taxon>Pleosporales</taxon>
        <taxon>Corynesporascaceae</taxon>
        <taxon>Corynespora</taxon>
    </lineage>
</organism>
<name>A0A2T2NPF2_CORCC</name>
<gene>
    <name evidence="2" type="ORF">BS50DRAFT_676888</name>
</gene>
<feature type="region of interest" description="Disordered" evidence="1">
    <location>
        <begin position="157"/>
        <end position="221"/>
    </location>
</feature>
<feature type="compositionally biased region" description="Basic and acidic residues" evidence="1">
    <location>
        <begin position="32"/>
        <end position="45"/>
    </location>
</feature>
<dbReference type="AlphaFoldDB" id="A0A2T2NPF2"/>
<evidence type="ECO:0000313" key="3">
    <source>
        <dbReference type="Proteomes" id="UP000240883"/>
    </source>
</evidence>
<dbReference type="EMBL" id="KZ678135">
    <property type="protein sequence ID" value="PSN67311.1"/>
    <property type="molecule type" value="Genomic_DNA"/>
</dbReference>
<sequence length="383" mass="43683">MSKSRRQSRWNSRNKRPIGPQNLPEDLFPATTEDKGPVSRVEVEPSQKQPDPTNHPGRSQQEALVKKLQQENEFSEEQQKKGMEYRGLQEQIEALLDNHKKVEKERDDLKKELEALRNQNPNIYEDYIKLERATGKRIGELQEKIEKLESCIEEHERMAQQPYHHPRHGGAPLPPPQQPQQYPPQQPQQYPPQQPQQHVLPYSAPGPSYAQPNNHRPQSSLSVNFQQLPPQFQSLVAQTPQFLPQPPNFTFQEPPLYLRYANQRCLSLAVKILTINPWAITIQRPRTNKISSKISHNSTSSSKSSSYISRLGQFSYFHLSSLISHNSTRNTSRINNYNSTSNTNSLSSLGILSNCSNGISLSDHNSGSKCNIGNSFSRISSCY</sequence>
<accession>A0A2T2NPF2</accession>
<feature type="compositionally biased region" description="Pro residues" evidence="1">
    <location>
        <begin position="172"/>
        <end position="194"/>
    </location>
</feature>
<evidence type="ECO:0000256" key="1">
    <source>
        <dbReference type="SAM" id="MobiDB-lite"/>
    </source>
</evidence>
<feature type="compositionally biased region" description="Polar residues" evidence="1">
    <location>
        <begin position="210"/>
        <end position="221"/>
    </location>
</feature>
<protein>
    <submittedName>
        <fullName evidence="2">Uncharacterized protein</fullName>
    </submittedName>
</protein>
<evidence type="ECO:0000313" key="2">
    <source>
        <dbReference type="EMBL" id="PSN67311.1"/>
    </source>
</evidence>
<proteinExistence type="predicted"/>
<reference evidence="2 3" key="1">
    <citation type="journal article" date="2018" name="Front. Microbiol.">
        <title>Genome-Wide Analysis of Corynespora cassiicola Leaf Fall Disease Putative Effectors.</title>
        <authorList>
            <person name="Lopez D."/>
            <person name="Ribeiro S."/>
            <person name="Label P."/>
            <person name="Fumanal B."/>
            <person name="Venisse J.S."/>
            <person name="Kohler A."/>
            <person name="de Oliveira R.R."/>
            <person name="Labutti K."/>
            <person name="Lipzen A."/>
            <person name="Lail K."/>
            <person name="Bauer D."/>
            <person name="Ohm R.A."/>
            <person name="Barry K.W."/>
            <person name="Spatafora J."/>
            <person name="Grigoriev I.V."/>
            <person name="Martin F.M."/>
            <person name="Pujade-Renaud V."/>
        </authorList>
    </citation>
    <scope>NUCLEOTIDE SEQUENCE [LARGE SCALE GENOMIC DNA]</scope>
    <source>
        <strain evidence="2 3">Philippines</strain>
    </source>
</reference>
<keyword evidence="3" id="KW-1185">Reference proteome</keyword>
<feature type="region of interest" description="Disordered" evidence="1">
    <location>
        <begin position="1"/>
        <end position="63"/>
    </location>
</feature>
<feature type="compositionally biased region" description="Polar residues" evidence="1">
    <location>
        <begin position="46"/>
        <end position="62"/>
    </location>
</feature>
<dbReference type="Proteomes" id="UP000240883">
    <property type="component" value="Unassembled WGS sequence"/>
</dbReference>